<sequence>MLLNLYTTEKVSLLLVLIVITWCMIDESEGARRRRRFRRVARRVCGIVCSYKCVRYCSKCAPVCPKVCKRVCGGKRSEVSGSSPLPCNFAAWDKNGDDHVDLEEFSSVAYPNVKEGDLALAFQSTDKDAATAMRFRDKQQQFTQCVPKVPIPHYKQQRTGNRIQNDDSVQNLEGHNCCQCVWRQKKRSNPIGQPGEGRDDRQEYHGGDRGVLTPPPLHNARGEPAGSAGGFFWSVGLPHGGHTGER</sequence>
<dbReference type="SUPFAM" id="SSF47473">
    <property type="entry name" value="EF-hand"/>
    <property type="match status" value="1"/>
</dbReference>
<feature type="compositionally biased region" description="Basic and acidic residues" evidence="1">
    <location>
        <begin position="196"/>
        <end position="208"/>
    </location>
</feature>
<dbReference type="InterPro" id="IPR011992">
    <property type="entry name" value="EF-hand-dom_pair"/>
</dbReference>
<dbReference type="AlphaFoldDB" id="K1QUT7"/>
<feature type="signal peptide" evidence="2">
    <location>
        <begin position="1"/>
        <end position="30"/>
    </location>
</feature>
<evidence type="ECO:0000256" key="2">
    <source>
        <dbReference type="SAM" id="SignalP"/>
    </source>
</evidence>
<reference evidence="3" key="1">
    <citation type="journal article" date="2012" name="Nature">
        <title>The oyster genome reveals stress adaptation and complexity of shell formation.</title>
        <authorList>
            <person name="Zhang G."/>
            <person name="Fang X."/>
            <person name="Guo X."/>
            <person name="Li L."/>
            <person name="Luo R."/>
            <person name="Xu F."/>
            <person name="Yang P."/>
            <person name="Zhang L."/>
            <person name="Wang X."/>
            <person name="Qi H."/>
            <person name="Xiong Z."/>
            <person name="Que H."/>
            <person name="Xie Y."/>
            <person name="Holland P.W."/>
            <person name="Paps J."/>
            <person name="Zhu Y."/>
            <person name="Wu F."/>
            <person name="Chen Y."/>
            <person name="Wang J."/>
            <person name="Peng C."/>
            <person name="Meng J."/>
            <person name="Yang L."/>
            <person name="Liu J."/>
            <person name="Wen B."/>
            <person name="Zhang N."/>
            <person name="Huang Z."/>
            <person name="Zhu Q."/>
            <person name="Feng Y."/>
            <person name="Mount A."/>
            <person name="Hedgecock D."/>
            <person name="Xu Z."/>
            <person name="Liu Y."/>
            <person name="Domazet-Loso T."/>
            <person name="Du Y."/>
            <person name="Sun X."/>
            <person name="Zhang S."/>
            <person name="Liu B."/>
            <person name="Cheng P."/>
            <person name="Jiang X."/>
            <person name="Li J."/>
            <person name="Fan D."/>
            <person name="Wang W."/>
            <person name="Fu W."/>
            <person name="Wang T."/>
            <person name="Wang B."/>
            <person name="Zhang J."/>
            <person name="Peng Z."/>
            <person name="Li Y."/>
            <person name="Li N."/>
            <person name="Wang J."/>
            <person name="Chen M."/>
            <person name="He Y."/>
            <person name="Tan F."/>
            <person name="Song X."/>
            <person name="Zheng Q."/>
            <person name="Huang R."/>
            <person name="Yang H."/>
            <person name="Du X."/>
            <person name="Chen L."/>
            <person name="Yang M."/>
            <person name="Gaffney P.M."/>
            <person name="Wang S."/>
            <person name="Luo L."/>
            <person name="She Z."/>
            <person name="Ming Y."/>
            <person name="Huang W."/>
            <person name="Zhang S."/>
            <person name="Huang B."/>
            <person name="Zhang Y."/>
            <person name="Qu T."/>
            <person name="Ni P."/>
            <person name="Miao G."/>
            <person name="Wang J."/>
            <person name="Wang Q."/>
            <person name="Steinberg C.E."/>
            <person name="Wang H."/>
            <person name="Li N."/>
            <person name="Qian L."/>
            <person name="Zhang G."/>
            <person name="Li Y."/>
            <person name="Yang H."/>
            <person name="Liu X."/>
            <person name="Wang J."/>
            <person name="Yin Y."/>
            <person name="Wang J."/>
        </authorList>
    </citation>
    <scope>NUCLEOTIDE SEQUENCE [LARGE SCALE GENOMIC DNA]</scope>
    <source>
        <strain evidence="3">05x7-T-G4-1.051#20</strain>
    </source>
</reference>
<dbReference type="InParanoid" id="K1QUT7"/>
<keyword evidence="2" id="KW-0732">Signal</keyword>
<dbReference type="HOGENOM" id="CLU_1130021_0_0_1"/>
<dbReference type="EMBL" id="JH815992">
    <property type="protein sequence ID" value="EKC25341.1"/>
    <property type="molecule type" value="Genomic_DNA"/>
</dbReference>
<dbReference type="PROSITE" id="PS00018">
    <property type="entry name" value="EF_HAND_1"/>
    <property type="match status" value="1"/>
</dbReference>
<protein>
    <submittedName>
        <fullName evidence="3">Uncharacterized protein</fullName>
    </submittedName>
</protein>
<proteinExistence type="predicted"/>
<accession>K1QUT7</accession>
<gene>
    <name evidence="3" type="ORF">CGI_10022341</name>
</gene>
<feature type="region of interest" description="Disordered" evidence="1">
    <location>
        <begin position="187"/>
        <end position="231"/>
    </location>
</feature>
<feature type="chain" id="PRO_5043388476" evidence="2">
    <location>
        <begin position="31"/>
        <end position="246"/>
    </location>
</feature>
<dbReference type="InterPro" id="IPR018247">
    <property type="entry name" value="EF_Hand_1_Ca_BS"/>
</dbReference>
<evidence type="ECO:0000256" key="1">
    <source>
        <dbReference type="SAM" id="MobiDB-lite"/>
    </source>
</evidence>
<organism evidence="3">
    <name type="scientific">Magallana gigas</name>
    <name type="common">Pacific oyster</name>
    <name type="synonym">Crassostrea gigas</name>
    <dbReference type="NCBI Taxonomy" id="29159"/>
    <lineage>
        <taxon>Eukaryota</taxon>
        <taxon>Metazoa</taxon>
        <taxon>Spiralia</taxon>
        <taxon>Lophotrochozoa</taxon>
        <taxon>Mollusca</taxon>
        <taxon>Bivalvia</taxon>
        <taxon>Autobranchia</taxon>
        <taxon>Pteriomorphia</taxon>
        <taxon>Ostreida</taxon>
        <taxon>Ostreoidea</taxon>
        <taxon>Ostreidae</taxon>
        <taxon>Magallana</taxon>
    </lineage>
</organism>
<evidence type="ECO:0000313" key="3">
    <source>
        <dbReference type="EMBL" id="EKC25341.1"/>
    </source>
</evidence>
<name>K1QUT7_MAGGI</name>